<feature type="compositionally biased region" description="Basic and acidic residues" evidence="1">
    <location>
        <begin position="145"/>
        <end position="157"/>
    </location>
</feature>
<gene>
    <name evidence="2" type="ORF">D0Z07_9077</name>
</gene>
<feature type="region of interest" description="Disordered" evidence="1">
    <location>
        <begin position="209"/>
        <end position="257"/>
    </location>
</feature>
<evidence type="ECO:0000256" key="1">
    <source>
        <dbReference type="SAM" id="MobiDB-lite"/>
    </source>
</evidence>
<comment type="caution">
    <text evidence="2">The sequence shown here is derived from an EMBL/GenBank/DDBJ whole genome shotgun (WGS) entry which is preliminary data.</text>
</comment>
<feature type="region of interest" description="Disordered" evidence="1">
    <location>
        <begin position="75"/>
        <end position="119"/>
    </location>
</feature>
<feature type="region of interest" description="Disordered" evidence="1">
    <location>
        <begin position="140"/>
        <end position="191"/>
    </location>
</feature>
<accession>A0A9P6SJN2</accession>
<dbReference type="AlphaFoldDB" id="A0A9P6SJN2"/>
<sequence>MAGRSFKPASYLTCQPTKRSPRPSFARSSSASSTQSNNSEDSFVTTLRTLSTTDHAAGKHSDPTSLASIGGASLRCHTPVSNPSSLARQAIEDTPGRKRSQPIAIELPPRPPPVYTPLTARGELKGGYFPFHDTFSKSYKSNAIPKDEREHYDDKSVSRPLTPVNMSNDSSAMASPAETSRQAPTSVLSPAFATNNPVPEVLAMPMGKYHPANYKEPPKAPTSAPTLHPTHMSLPSSVPDRKKKRPAHERHASDVKRKLQEYQMGQARNAAMLANLSGGKPEASEPISPRLAPLGSPGPITPFELEESTQAGYMVAGASRSMTNEGLLGRGLERERDRELVGRMIRAEEERRVMIAKEGSQSPGLQV</sequence>
<dbReference type="OrthoDB" id="5403157at2759"/>
<feature type="region of interest" description="Disordered" evidence="1">
    <location>
        <begin position="1"/>
        <end position="47"/>
    </location>
</feature>
<reference evidence="2" key="1">
    <citation type="submission" date="2019-07" db="EMBL/GenBank/DDBJ databases">
        <title>Hyphodiscus hymeniophilus genome sequencing and assembly.</title>
        <authorList>
            <person name="Kramer G."/>
            <person name="Nodwell J."/>
        </authorList>
    </citation>
    <scope>NUCLEOTIDE SEQUENCE</scope>
    <source>
        <strain evidence="2">ATCC 34498</strain>
    </source>
</reference>
<dbReference type="Proteomes" id="UP000785200">
    <property type="component" value="Unassembled WGS sequence"/>
</dbReference>
<name>A0A9P6SJN2_9HELO</name>
<evidence type="ECO:0000313" key="3">
    <source>
        <dbReference type="Proteomes" id="UP000785200"/>
    </source>
</evidence>
<keyword evidence="3" id="KW-1185">Reference proteome</keyword>
<feature type="compositionally biased region" description="Low complexity" evidence="1">
    <location>
        <begin position="22"/>
        <end position="43"/>
    </location>
</feature>
<feature type="compositionally biased region" description="Polar residues" evidence="1">
    <location>
        <begin position="164"/>
        <end position="191"/>
    </location>
</feature>
<evidence type="ECO:0000313" key="2">
    <source>
        <dbReference type="EMBL" id="KAG0645097.1"/>
    </source>
</evidence>
<dbReference type="EMBL" id="VNKQ01000020">
    <property type="protein sequence ID" value="KAG0645097.1"/>
    <property type="molecule type" value="Genomic_DNA"/>
</dbReference>
<proteinExistence type="predicted"/>
<protein>
    <submittedName>
        <fullName evidence="2">Uncharacterized protein</fullName>
    </submittedName>
</protein>
<feature type="region of interest" description="Disordered" evidence="1">
    <location>
        <begin position="277"/>
        <end position="304"/>
    </location>
</feature>
<organism evidence="2 3">
    <name type="scientific">Hyphodiscus hymeniophilus</name>
    <dbReference type="NCBI Taxonomy" id="353542"/>
    <lineage>
        <taxon>Eukaryota</taxon>
        <taxon>Fungi</taxon>
        <taxon>Dikarya</taxon>
        <taxon>Ascomycota</taxon>
        <taxon>Pezizomycotina</taxon>
        <taxon>Leotiomycetes</taxon>
        <taxon>Helotiales</taxon>
        <taxon>Hyphodiscaceae</taxon>
        <taxon>Hyphodiscus</taxon>
    </lineage>
</organism>